<keyword evidence="5" id="KW-1185">Reference proteome</keyword>
<dbReference type="PANTHER" id="PTHR16305">
    <property type="entry name" value="TESTICULAR SOLUBLE ADENYLYL CYCLASE"/>
    <property type="match status" value="1"/>
</dbReference>
<reference evidence="4 5" key="2">
    <citation type="submission" date="2022-06" db="EMBL/GenBank/DDBJ databases">
        <title>Genomic Encyclopedia of Type Strains, Phase I: the one thousand microbial genomes (KMG-I) project.</title>
        <authorList>
            <person name="Kyrpides N."/>
        </authorList>
    </citation>
    <scope>NUCLEOTIDE SEQUENCE [LARGE SCALE GENOMIC DNA]</scope>
    <source>
        <strain evidence="4 5">DSM 43889</strain>
    </source>
</reference>
<gene>
    <name evidence="4" type="ORF">G443_001198</name>
</gene>
<reference evidence="4 5" key="1">
    <citation type="submission" date="2013-07" db="EMBL/GenBank/DDBJ databases">
        <authorList>
            <consortium name="DOE Joint Genome Institute"/>
            <person name="Reeve W."/>
            <person name="Huntemann M."/>
            <person name="Han J."/>
            <person name="Chen A."/>
            <person name="Kyrpides N."/>
            <person name="Mavromatis K."/>
            <person name="Markowitz V."/>
            <person name="Palaniappan K."/>
            <person name="Ivanova N."/>
            <person name="Schaumberg A."/>
            <person name="Pati A."/>
            <person name="Liolios K."/>
            <person name="Nordberg H.P."/>
            <person name="Cantor M.N."/>
            <person name="Hua S.X."/>
            <person name="Woyke T."/>
        </authorList>
    </citation>
    <scope>NUCLEOTIDE SEQUENCE [LARGE SCALE GENOMIC DNA]</scope>
    <source>
        <strain evidence="4 5">DSM 43889</strain>
    </source>
</reference>
<dbReference type="InterPro" id="IPR029787">
    <property type="entry name" value="Nucleotide_cyclase"/>
</dbReference>
<evidence type="ECO:0000256" key="1">
    <source>
        <dbReference type="ARBA" id="ARBA00022741"/>
    </source>
</evidence>
<evidence type="ECO:0000256" key="2">
    <source>
        <dbReference type="ARBA" id="ARBA00022840"/>
    </source>
</evidence>
<accession>A0ABT1JFH9</accession>
<protein>
    <submittedName>
        <fullName evidence="4">AAA ATPase domain-containing protein</fullName>
    </submittedName>
</protein>
<name>A0ABT1JFH9_ACTCY</name>
<evidence type="ECO:0000313" key="5">
    <source>
        <dbReference type="Proteomes" id="UP000791080"/>
    </source>
</evidence>
<dbReference type="Pfam" id="PF13191">
    <property type="entry name" value="AAA_16"/>
    <property type="match status" value="1"/>
</dbReference>
<dbReference type="InterPro" id="IPR027417">
    <property type="entry name" value="P-loop_NTPase"/>
</dbReference>
<dbReference type="InterPro" id="IPR003593">
    <property type="entry name" value="AAA+_ATPase"/>
</dbReference>
<dbReference type="EMBL" id="AUBJ02000001">
    <property type="protein sequence ID" value="MCP2330928.1"/>
    <property type="molecule type" value="Genomic_DNA"/>
</dbReference>
<keyword evidence="2" id="KW-0067">ATP-binding</keyword>
<dbReference type="SUPFAM" id="SSF52540">
    <property type="entry name" value="P-loop containing nucleoside triphosphate hydrolases"/>
    <property type="match status" value="1"/>
</dbReference>
<sequence length="405" mass="42371">MTTAEHAATVEGFVCQQIRHHGGQPAPGPGSSWCGYFGASGRQPDHADRALAAAGAIARRSVVDFHPAEVRVAVHSGEAVVTRLVDGDTAVPKVAAVVLDSCRRLAAAATPGRVVLNTAPPEGPVGHGPFAARPRPTGAPAELPSSWHGPTPFVGRSFELDLLQRTAARTHATGRPAMVTLLGAPGVGKTRLVSELVDQLRDGTLNTTRVLRTRVRPGHGDAGTVLSELVRDQPGGGVEALRCLASRQPALVVVDDAHHADDDLLAALAALVDTPDPLPLMIVTTARDAFSRRVSENATGPNSLSFVLDRLTDNAVTRLLDVVLNPRRRQSHLGPSQPSAATGEWRELLGEIRGCPLRALEYAARFNAAGDDQAAHREGMAGFARFNPRGAEAGVPVPAVAAIPG</sequence>
<keyword evidence="1" id="KW-0547">Nucleotide-binding</keyword>
<dbReference type="PANTHER" id="PTHR16305:SF28">
    <property type="entry name" value="GUANYLATE CYCLASE DOMAIN-CONTAINING PROTEIN"/>
    <property type="match status" value="1"/>
</dbReference>
<dbReference type="SMART" id="SM00382">
    <property type="entry name" value="AAA"/>
    <property type="match status" value="1"/>
</dbReference>
<organism evidence="4 5">
    <name type="scientific">Actinoalloteichus caeruleus DSM 43889</name>
    <dbReference type="NCBI Taxonomy" id="1120930"/>
    <lineage>
        <taxon>Bacteria</taxon>
        <taxon>Bacillati</taxon>
        <taxon>Actinomycetota</taxon>
        <taxon>Actinomycetes</taxon>
        <taxon>Pseudonocardiales</taxon>
        <taxon>Pseudonocardiaceae</taxon>
        <taxon>Actinoalloteichus</taxon>
        <taxon>Actinoalloteichus cyanogriseus</taxon>
    </lineage>
</organism>
<comment type="caution">
    <text evidence="4">The sequence shown here is derived from an EMBL/GenBank/DDBJ whole genome shotgun (WGS) entry which is preliminary data.</text>
</comment>
<feature type="domain" description="AAA+ ATPase" evidence="3">
    <location>
        <begin position="175"/>
        <end position="327"/>
    </location>
</feature>
<dbReference type="InterPro" id="IPR041664">
    <property type="entry name" value="AAA_16"/>
</dbReference>
<proteinExistence type="predicted"/>
<evidence type="ECO:0000259" key="3">
    <source>
        <dbReference type="SMART" id="SM00382"/>
    </source>
</evidence>
<dbReference type="RefSeq" id="WP_253860154.1">
    <property type="nucleotide sequence ID" value="NZ_AUBJ02000001.1"/>
</dbReference>
<dbReference type="Proteomes" id="UP000791080">
    <property type="component" value="Unassembled WGS sequence"/>
</dbReference>
<dbReference type="SUPFAM" id="SSF55073">
    <property type="entry name" value="Nucleotide cyclase"/>
    <property type="match status" value="1"/>
</dbReference>
<dbReference type="Gene3D" id="3.40.50.300">
    <property type="entry name" value="P-loop containing nucleotide triphosphate hydrolases"/>
    <property type="match status" value="1"/>
</dbReference>
<evidence type="ECO:0000313" key="4">
    <source>
        <dbReference type="EMBL" id="MCP2330928.1"/>
    </source>
</evidence>